<dbReference type="AlphaFoldDB" id="A0A7S4MQD9"/>
<proteinExistence type="predicted"/>
<dbReference type="PANTHER" id="PTHR43157:SF31">
    <property type="entry name" value="PHOSPHATIDYLINOSITOL-GLYCAN BIOSYNTHESIS CLASS F PROTEIN"/>
    <property type="match status" value="1"/>
</dbReference>
<dbReference type="InterPro" id="IPR002347">
    <property type="entry name" value="SDR_fam"/>
</dbReference>
<evidence type="ECO:0000313" key="2">
    <source>
        <dbReference type="EMBL" id="CAE2236491.1"/>
    </source>
</evidence>
<keyword evidence="1" id="KW-0560">Oxidoreductase</keyword>
<evidence type="ECO:0008006" key="3">
    <source>
        <dbReference type="Google" id="ProtNLM"/>
    </source>
</evidence>
<dbReference type="PANTHER" id="PTHR43157">
    <property type="entry name" value="PHOSPHATIDYLINOSITOL-GLYCAN BIOSYNTHESIS CLASS F PROTEIN-RELATED"/>
    <property type="match status" value="1"/>
</dbReference>
<dbReference type="CDD" id="cd05327">
    <property type="entry name" value="retinol-DH_like_SDR_c_like"/>
    <property type="match status" value="1"/>
</dbReference>
<dbReference type="GO" id="GO:0016491">
    <property type="term" value="F:oxidoreductase activity"/>
    <property type="evidence" value="ECO:0007669"/>
    <property type="project" value="UniProtKB-KW"/>
</dbReference>
<reference evidence="2" key="1">
    <citation type="submission" date="2021-01" db="EMBL/GenBank/DDBJ databases">
        <authorList>
            <person name="Corre E."/>
            <person name="Pelletier E."/>
            <person name="Niang G."/>
            <person name="Scheremetjew M."/>
            <person name="Finn R."/>
            <person name="Kale V."/>
            <person name="Holt S."/>
            <person name="Cochrane G."/>
            <person name="Meng A."/>
            <person name="Brown T."/>
            <person name="Cohen L."/>
        </authorList>
    </citation>
    <scope>NUCLEOTIDE SEQUENCE</scope>
    <source>
        <strain evidence="2">DIVA3 518/3/11/1/6</strain>
    </source>
</reference>
<evidence type="ECO:0000256" key="1">
    <source>
        <dbReference type="ARBA" id="ARBA00023002"/>
    </source>
</evidence>
<dbReference type="SUPFAM" id="SSF51735">
    <property type="entry name" value="NAD(P)-binding Rossmann-fold domains"/>
    <property type="match status" value="1"/>
</dbReference>
<dbReference type="EMBL" id="HBKP01022427">
    <property type="protein sequence ID" value="CAE2236491.1"/>
    <property type="molecule type" value="Transcribed_RNA"/>
</dbReference>
<dbReference type="InterPro" id="IPR036291">
    <property type="entry name" value="NAD(P)-bd_dom_sf"/>
</dbReference>
<organism evidence="2">
    <name type="scientific">Vannella robusta</name>
    <dbReference type="NCBI Taxonomy" id="1487602"/>
    <lineage>
        <taxon>Eukaryota</taxon>
        <taxon>Amoebozoa</taxon>
        <taxon>Discosea</taxon>
        <taxon>Flabellinia</taxon>
        <taxon>Vannellidae</taxon>
        <taxon>Vannella</taxon>
    </lineage>
</organism>
<gene>
    <name evidence="2" type="ORF">VSP0166_LOCUS15652</name>
</gene>
<dbReference type="PRINTS" id="PR00081">
    <property type="entry name" value="GDHRDH"/>
</dbReference>
<accession>A0A7S4MQD9</accession>
<protein>
    <recommendedName>
        <fullName evidence="3">Oxidoreductase</fullName>
    </recommendedName>
</protein>
<dbReference type="Gene3D" id="3.40.50.720">
    <property type="entry name" value="NAD(P)-binding Rossmann-like Domain"/>
    <property type="match status" value="1"/>
</dbReference>
<name>A0A7S4MQD9_9EUKA</name>
<sequence length="312" mass="34392">MFGPNGWTPSRIDSLEGKTYIITGANSGTGYEASRIFLSKGANVVMLNRNPDKSAEAIQKLEEEFSDAASRITFIQMDLADLESVRKASSEVLEKVPQIDALICNAAIAQVPSQKLTVDGFESQLGTNHYGHFVLCGSLFERIDESKGRIVIVASLGYKMGLRTIKFDDMNWDKNYSANSVYSQSKLAQMMFGYELQDRVKAANKSVKVFVCHPGASATSLITTSGNLLNRIVFGIMSKTPIVQSAEKGSYPEVMCATEDGLEQRALYGPTGLMEWTGPVGEGTLEPFAYDKEVLEQLWSRSEKETSFNWKV</sequence>
<dbReference type="Pfam" id="PF00106">
    <property type="entry name" value="adh_short"/>
    <property type="match status" value="1"/>
</dbReference>